<organism evidence="3">
    <name type="scientific">Schlesneria paludicola</name>
    <dbReference type="NCBI Taxonomy" id="360056"/>
    <lineage>
        <taxon>Bacteria</taxon>
        <taxon>Pseudomonadati</taxon>
        <taxon>Planctomycetota</taxon>
        <taxon>Planctomycetia</taxon>
        <taxon>Planctomycetales</taxon>
        <taxon>Planctomycetaceae</taxon>
        <taxon>Schlesneria</taxon>
    </lineage>
</organism>
<dbReference type="CDD" id="cd19095">
    <property type="entry name" value="AKR_PA4992-like"/>
    <property type="match status" value="1"/>
</dbReference>
<accession>A0A7C4LQI9</accession>
<dbReference type="AlphaFoldDB" id="A0A7C4LQI9"/>
<dbReference type="InterPro" id="IPR053135">
    <property type="entry name" value="AKR2_Oxidoreductase"/>
</dbReference>
<reference evidence="3" key="1">
    <citation type="journal article" date="2020" name="mSystems">
        <title>Genome- and Community-Level Interaction Insights into Carbon Utilization and Element Cycling Functions of Hydrothermarchaeota in Hydrothermal Sediment.</title>
        <authorList>
            <person name="Zhou Z."/>
            <person name="Liu Y."/>
            <person name="Xu W."/>
            <person name="Pan J."/>
            <person name="Luo Z.H."/>
            <person name="Li M."/>
        </authorList>
    </citation>
    <scope>NUCLEOTIDE SEQUENCE [LARGE SCALE GENOMIC DNA]</scope>
    <source>
        <strain evidence="3">SpSt-508</strain>
    </source>
</reference>
<protein>
    <submittedName>
        <fullName evidence="3">Aldo/keto reductase</fullName>
    </submittedName>
</protein>
<dbReference type="PANTHER" id="PTHR43312">
    <property type="entry name" value="D-THREO-ALDOSE 1-DEHYDROGENASE"/>
    <property type="match status" value="1"/>
</dbReference>
<dbReference type="Gene3D" id="3.20.20.100">
    <property type="entry name" value="NADP-dependent oxidoreductase domain"/>
    <property type="match status" value="1"/>
</dbReference>
<dbReference type="EMBL" id="DSVQ01000012">
    <property type="protein sequence ID" value="HGT39391.1"/>
    <property type="molecule type" value="Genomic_DNA"/>
</dbReference>
<proteinExistence type="predicted"/>
<comment type="caution">
    <text evidence="3">The sequence shown here is derived from an EMBL/GenBank/DDBJ whole genome shotgun (WGS) entry which is preliminary data.</text>
</comment>
<dbReference type="PANTHER" id="PTHR43312:SF1">
    <property type="entry name" value="NADP-DEPENDENT OXIDOREDUCTASE DOMAIN-CONTAINING PROTEIN"/>
    <property type="match status" value="1"/>
</dbReference>
<dbReference type="InterPro" id="IPR036812">
    <property type="entry name" value="NAD(P)_OxRdtase_dom_sf"/>
</dbReference>
<dbReference type="InterPro" id="IPR023210">
    <property type="entry name" value="NADP_OxRdtase_dom"/>
</dbReference>
<name>A0A7C4LQI9_9PLAN</name>
<sequence>MERQKERLPVTETTPPAIVNPLGRTGLRLPPLGFGAFKIGRNEGIKYPQPYALPSEDEVQRLLNGVLDLGCTLIDTAPAYGLSEERIGRAIGRRRGEFVLSTKVGETFVDGRSAFDFSRRGVEASLERSLNRLQTDVLDIVLIHSDGNDLRILCETEVVAVLHEWKQAGRIRAIGLSGKTIAGAQQALSWADVLMVEYHLHDDRHSAIMTEAANRGVGVLVKKGLASGRLPPDQAIRFVLAHSAVTSLIVGGLSLDHFAANWHTALAARMTGRGHA</sequence>
<evidence type="ECO:0000259" key="2">
    <source>
        <dbReference type="Pfam" id="PF00248"/>
    </source>
</evidence>
<gene>
    <name evidence="3" type="ORF">ENS64_09050</name>
</gene>
<dbReference type="Pfam" id="PF00248">
    <property type="entry name" value="Aldo_ket_red"/>
    <property type="match status" value="1"/>
</dbReference>
<dbReference type="SUPFAM" id="SSF51430">
    <property type="entry name" value="NAD(P)-linked oxidoreductase"/>
    <property type="match status" value="1"/>
</dbReference>
<evidence type="ECO:0000313" key="3">
    <source>
        <dbReference type="EMBL" id="HGT39391.1"/>
    </source>
</evidence>
<feature type="region of interest" description="Disordered" evidence="1">
    <location>
        <begin position="1"/>
        <end position="22"/>
    </location>
</feature>
<evidence type="ECO:0000256" key="1">
    <source>
        <dbReference type="SAM" id="MobiDB-lite"/>
    </source>
</evidence>
<feature type="domain" description="NADP-dependent oxidoreductase" evidence="2">
    <location>
        <begin position="32"/>
        <end position="231"/>
    </location>
</feature>